<sequence length="253" mass="26828">MRDIRTEARKHLGFFSVCAVVLAATLLLRELLESYRSVTEVVWVFAVILVSAATTFYVGAHVFIFLVLKGDILLQLSTHSPLRKLLVKTLPLATGFCATGLITLLAYATTWPEQGRAGAVAYAVCAKLASCAALVSLAWLLGLAAAGLRGFYLRLLVYAGGLVVLVGLQAAAVWSTAGLEGTGWAVGASTSYTGYPVYYGPLGVCLGTPFTTDSTGPYVLSLVLNILWMGVCLLAVGLSSRLRRRGAVRLHAS</sequence>
<evidence type="ECO:0000313" key="2">
    <source>
        <dbReference type="EMBL" id="AYD90671.1"/>
    </source>
</evidence>
<organism evidence="2 3">
    <name type="scientific">Actinomyces lilanjuaniae</name>
    <dbReference type="NCBI Taxonomy" id="2321394"/>
    <lineage>
        <taxon>Bacteria</taxon>
        <taxon>Bacillati</taxon>
        <taxon>Actinomycetota</taxon>
        <taxon>Actinomycetes</taxon>
        <taxon>Actinomycetales</taxon>
        <taxon>Actinomycetaceae</taxon>
        <taxon>Actinomyces</taxon>
    </lineage>
</organism>
<accession>A0ABN5PR58</accession>
<reference evidence="2 3" key="1">
    <citation type="submission" date="2018-09" db="EMBL/GenBank/DDBJ databases">
        <authorList>
            <person name="Li J."/>
        </authorList>
    </citation>
    <scope>NUCLEOTIDE SEQUENCE [LARGE SCALE GENOMIC DNA]</scope>
    <source>
        <strain evidence="2 3">2129</strain>
    </source>
</reference>
<gene>
    <name evidence="2" type="ORF">D5R93_12875</name>
</gene>
<proteinExistence type="predicted"/>
<keyword evidence="3" id="KW-1185">Reference proteome</keyword>
<feature type="transmembrane region" description="Helical" evidence="1">
    <location>
        <begin position="41"/>
        <end position="68"/>
    </location>
</feature>
<dbReference type="RefSeq" id="WP_119835381.1">
    <property type="nucleotide sequence ID" value="NZ_CP032514.1"/>
</dbReference>
<feature type="transmembrane region" description="Helical" evidence="1">
    <location>
        <begin position="218"/>
        <end position="239"/>
    </location>
</feature>
<keyword evidence="1" id="KW-0472">Membrane</keyword>
<feature type="transmembrane region" description="Helical" evidence="1">
    <location>
        <begin position="120"/>
        <end position="143"/>
    </location>
</feature>
<dbReference type="Proteomes" id="UP000273001">
    <property type="component" value="Chromosome"/>
</dbReference>
<feature type="transmembrane region" description="Helical" evidence="1">
    <location>
        <begin position="155"/>
        <end position="174"/>
    </location>
</feature>
<dbReference type="EMBL" id="CP032514">
    <property type="protein sequence ID" value="AYD90671.1"/>
    <property type="molecule type" value="Genomic_DNA"/>
</dbReference>
<name>A0ABN5PR58_9ACTO</name>
<evidence type="ECO:0008006" key="4">
    <source>
        <dbReference type="Google" id="ProtNLM"/>
    </source>
</evidence>
<keyword evidence="1" id="KW-1133">Transmembrane helix</keyword>
<feature type="transmembrane region" description="Helical" evidence="1">
    <location>
        <begin position="12"/>
        <end position="29"/>
    </location>
</feature>
<feature type="transmembrane region" description="Helical" evidence="1">
    <location>
        <begin position="89"/>
        <end position="108"/>
    </location>
</feature>
<evidence type="ECO:0000256" key="1">
    <source>
        <dbReference type="SAM" id="Phobius"/>
    </source>
</evidence>
<protein>
    <recommendedName>
        <fullName evidence="4">ABC-2 family transporter protein</fullName>
    </recommendedName>
</protein>
<keyword evidence="1" id="KW-0812">Transmembrane</keyword>
<evidence type="ECO:0000313" key="3">
    <source>
        <dbReference type="Proteomes" id="UP000273001"/>
    </source>
</evidence>